<dbReference type="SUPFAM" id="SSF53597">
    <property type="entry name" value="Dihydrofolate reductase-like"/>
    <property type="match status" value="1"/>
</dbReference>
<dbReference type="RefSeq" id="YP_009099964.1">
    <property type="nucleotide sequence ID" value="NC_025429.1"/>
</dbReference>
<dbReference type="KEGG" id="vg:22109774"/>
<dbReference type="GO" id="GO:0006730">
    <property type="term" value="P:one-carbon metabolic process"/>
    <property type="evidence" value="ECO:0007669"/>
    <property type="project" value="UniProtKB-KW"/>
</dbReference>
<dbReference type="GO" id="GO:0004146">
    <property type="term" value="F:dihydrofolate reductase activity"/>
    <property type="evidence" value="ECO:0007669"/>
    <property type="project" value="UniProtKB-EC"/>
</dbReference>
<dbReference type="PANTHER" id="PTHR48069">
    <property type="entry name" value="DIHYDROFOLATE REDUCTASE"/>
    <property type="match status" value="1"/>
</dbReference>
<evidence type="ECO:0000313" key="7">
    <source>
        <dbReference type="EMBL" id="AIK68438.1"/>
    </source>
</evidence>
<keyword evidence="3" id="KW-0554">One-carbon metabolism</keyword>
<sequence>MKINLIAAIGKSGQIGLNRGLPWQSSDDLRWFKSMTMDSLMIAGYRTYQTVKHLDRTYGRILILDDEAITPDLLRSLMEQHVLENAFIIGGAKTYSRWMPHIDRFYISRIDYDGPADTYFPETNWRSL</sequence>
<dbReference type="GO" id="GO:0046655">
    <property type="term" value="P:folic acid metabolic process"/>
    <property type="evidence" value="ECO:0007669"/>
    <property type="project" value="TreeGrafter"/>
</dbReference>
<name>A0A076YIY6_9CAUD</name>
<dbReference type="GeneID" id="22109774"/>
<dbReference type="InterPro" id="IPR001796">
    <property type="entry name" value="DHFR_dom"/>
</dbReference>
<dbReference type="OrthoDB" id="9577at10239"/>
<dbReference type="InterPro" id="IPR012259">
    <property type="entry name" value="DHFR"/>
</dbReference>
<dbReference type="Proteomes" id="UP000204140">
    <property type="component" value="Segment"/>
</dbReference>
<gene>
    <name evidence="7" type="ORF">P10VF_225</name>
</gene>
<dbReference type="Gene3D" id="3.40.430.10">
    <property type="entry name" value="Dihydrofolate Reductase, subunit A"/>
    <property type="match status" value="1"/>
</dbReference>
<comment type="pathway">
    <text evidence="1">Cofactor biosynthesis; tetrahydrofolate biosynthesis; 5,6,7,8-tetrahydrofolate from 7,8-dihydrofolate: step 1/1.</text>
</comment>
<keyword evidence="5" id="KW-0560">Oxidoreductase</keyword>
<dbReference type="Pfam" id="PF00186">
    <property type="entry name" value="DHFR_1"/>
    <property type="match status" value="1"/>
</dbReference>
<protein>
    <recommendedName>
        <fullName evidence="2">dihydrofolate reductase</fullName>
        <ecNumber evidence="2">1.5.1.3</ecNumber>
    </recommendedName>
</protein>
<dbReference type="EMBL" id="KM199770">
    <property type="protein sequence ID" value="AIK68438.1"/>
    <property type="molecule type" value="Genomic_DNA"/>
</dbReference>
<evidence type="ECO:0000256" key="1">
    <source>
        <dbReference type="ARBA" id="ARBA00004903"/>
    </source>
</evidence>
<evidence type="ECO:0000256" key="5">
    <source>
        <dbReference type="ARBA" id="ARBA00023002"/>
    </source>
</evidence>
<dbReference type="GO" id="GO:0046654">
    <property type="term" value="P:tetrahydrofolate biosynthetic process"/>
    <property type="evidence" value="ECO:0007669"/>
    <property type="project" value="InterPro"/>
</dbReference>
<dbReference type="PANTHER" id="PTHR48069:SF3">
    <property type="entry name" value="DIHYDROFOLATE REDUCTASE"/>
    <property type="match status" value="1"/>
</dbReference>
<dbReference type="CDD" id="cd00209">
    <property type="entry name" value="DHFR"/>
    <property type="match status" value="1"/>
</dbReference>
<evidence type="ECO:0000313" key="8">
    <source>
        <dbReference type="Proteomes" id="UP000204140"/>
    </source>
</evidence>
<dbReference type="GO" id="GO:0046452">
    <property type="term" value="P:dihydrofolate metabolic process"/>
    <property type="evidence" value="ECO:0007669"/>
    <property type="project" value="TreeGrafter"/>
</dbReference>
<dbReference type="InterPro" id="IPR024072">
    <property type="entry name" value="DHFR-like_dom_sf"/>
</dbReference>
<keyword evidence="8" id="KW-1185">Reference proteome</keyword>
<feature type="domain" description="DHFR" evidence="6">
    <location>
        <begin position="2"/>
        <end position="128"/>
    </location>
</feature>
<organism evidence="7 8">
    <name type="scientific">Rhizobium phage vB_RleM_P10VF</name>
    <dbReference type="NCBI Taxonomy" id="1527770"/>
    <lineage>
        <taxon>Viruses</taxon>
        <taxon>Duplodnaviria</taxon>
        <taxon>Heunggongvirae</taxon>
        <taxon>Uroviricota</taxon>
        <taxon>Caudoviricetes</taxon>
        <taxon>Pootjesviridae</taxon>
        <taxon>Innesvirus</taxon>
        <taxon>Innesvirus P10VF</taxon>
    </lineage>
</organism>
<keyword evidence="4" id="KW-0521">NADP</keyword>
<dbReference type="EC" id="1.5.1.3" evidence="2"/>
<dbReference type="GO" id="GO:0050661">
    <property type="term" value="F:NADP binding"/>
    <property type="evidence" value="ECO:0007669"/>
    <property type="project" value="InterPro"/>
</dbReference>
<proteinExistence type="predicted"/>
<evidence type="ECO:0000259" key="6">
    <source>
        <dbReference type="PROSITE" id="PS51330"/>
    </source>
</evidence>
<dbReference type="PROSITE" id="PS51330">
    <property type="entry name" value="DHFR_2"/>
    <property type="match status" value="1"/>
</dbReference>
<accession>A0A076YIY6</accession>
<evidence type="ECO:0000256" key="2">
    <source>
        <dbReference type="ARBA" id="ARBA00012856"/>
    </source>
</evidence>
<reference evidence="7 8" key="1">
    <citation type="submission" date="2014-07" db="EMBL/GenBank/DDBJ databases">
        <title>Isolation and characterization of Rhizobium leguminosarum phages from western Canadian soils and complete genome sequences of rhizobiophages vB_RleS_L338C and vB_RleM_P10VF.</title>
        <authorList>
            <person name="Restrepo-Cordoba M."/>
            <person name="Halmillawewa A.P."/>
            <person name="Perry B."/>
            <person name="Hynes M.F."/>
            <person name="Yost C.K."/>
        </authorList>
    </citation>
    <scope>NUCLEOTIDE SEQUENCE [LARGE SCALE GENOMIC DNA]</scope>
</reference>
<evidence type="ECO:0000256" key="4">
    <source>
        <dbReference type="ARBA" id="ARBA00022857"/>
    </source>
</evidence>
<evidence type="ECO:0000256" key="3">
    <source>
        <dbReference type="ARBA" id="ARBA00022563"/>
    </source>
</evidence>
<dbReference type="PRINTS" id="PR00070">
    <property type="entry name" value="DHFR"/>
</dbReference>